<dbReference type="Pfam" id="PF11797">
    <property type="entry name" value="WxLIP_HBD"/>
    <property type="match status" value="1"/>
</dbReference>
<feature type="compositionally biased region" description="Low complexity" evidence="1">
    <location>
        <begin position="362"/>
        <end position="378"/>
    </location>
</feature>
<sequence length="405" mass="45348">MKFKKLVTVLCSLFFITSAFFFVEQVEAAGGLRFSVKPNIPDNQHNKEVTYYDLMMSPGQSQEITVTLRNTSDSDVTVVPKINSAMTNSGGVVEYSNFENKERIYDDSLKYNIEDIVKLNEETVTLAPEEERELAMTITMPAEEYDGVIAGGIYLSQQDDSTNEEASGTNIKNLFGYEIAILLRNNETIVTPEVVFDGAVANQQNVRNAISLKVRNTSATYINKAHYKAELKREGSDEVIVETDQENMQFAPNTIFDLFLPMDGRRFEAGDYVLTGSVTSGENEWPIEESFTITREEADKFNEADPDVEPEDYTMVIILGVLVAIFALAAIFLIRKNKQQKAKLKALEESQNTPDSLKQITEEQSVASESTSETSNENNEVENKVADTSSVEKTEETKTEDEPKD</sequence>
<dbReference type="InterPro" id="IPR010317">
    <property type="entry name" value="WxLIP_PGBD"/>
</dbReference>
<reference evidence="6 7" key="1">
    <citation type="submission" date="2021-06" db="EMBL/GenBank/DDBJ databases">
        <title>Enterococcus alishanensis sp. nov., a novel lactic acid bacterium isolated from fresh coffee beans.</title>
        <authorList>
            <person name="Chen Y.-S."/>
        </authorList>
    </citation>
    <scope>NUCLEOTIDE SEQUENCE [LARGE SCALE GENOMIC DNA]</scope>
    <source>
        <strain evidence="6 7">ALS3</strain>
    </source>
</reference>
<keyword evidence="2" id="KW-1133">Transmembrane helix</keyword>
<feature type="compositionally biased region" description="Polar residues" evidence="1">
    <location>
        <begin position="350"/>
        <end position="359"/>
    </location>
</feature>
<organism evidence="6 7">
    <name type="scientific">Enterococcus alishanensis</name>
    <dbReference type="NCBI Taxonomy" id="1303817"/>
    <lineage>
        <taxon>Bacteria</taxon>
        <taxon>Bacillati</taxon>
        <taxon>Bacillota</taxon>
        <taxon>Bacilli</taxon>
        <taxon>Lactobacillales</taxon>
        <taxon>Enterococcaceae</taxon>
        <taxon>Enterococcus</taxon>
    </lineage>
</organism>
<evidence type="ECO:0000256" key="2">
    <source>
        <dbReference type="SAM" id="Phobius"/>
    </source>
</evidence>
<evidence type="ECO:0000313" key="6">
    <source>
        <dbReference type="EMBL" id="MBV7389174.1"/>
    </source>
</evidence>
<evidence type="ECO:0000313" key="7">
    <source>
        <dbReference type="Proteomes" id="UP000774130"/>
    </source>
</evidence>
<keyword evidence="7" id="KW-1185">Reference proteome</keyword>
<feature type="region of interest" description="Disordered" evidence="1">
    <location>
        <begin position="347"/>
        <end position="405"/>
    </location>
</feature>
<evidence type="ECO:0000259" key="4">
    <source>
        <dbReference type="Pfam" id="PF06030"/>
    </source>
</evidence>
<dbReference type="Pfam" id="PF06030">
    <property type="entry name" value="WxLIP_PGBD"/>
    <property type="match status" value="1"/>
</dbReference>
<accession>A0ABS6T8B5</accession>
<name>A0ABS6T8B5_9ENTE</name>
<evidence type="ECO:0000256" key="3">
    <source>
        <dbReference type="SAM" id="SignalP"/>
    </source>
</evidence>
<keyword evidence="2" id="KW-0812">Transmembrane</keyword>
<feature type="domain" description="WxL Interacting Protein peptidoglycan binding" evidence="4">
    <location>
        <begin position="34"/>
        <end position="156"/>
    </location>
</feature>
<dbReference type="Proteomes" id="UP000774130">
    <property type="component" value="Unassembled WGS sequence"/>
</dbReference>
<protein>
    <submittedName>
        <fullName evidence="6">DUF916 and DUF3324 domain-containing protein</fullName>
    </submittedName>
</protein>
<dbReference type="EMBL" id="JAHUZB010000001">
    <property type="protein sequence ID" value="MBV7389174.1"/>
    <property type="molecule type" value="Genomic_DNA"/>
</dbReference>
<evidence type="ECO:0000256" key="1">
    <source>
        <dbReference type="SAM" id="MobiDB-lite"/>
    </source>
</evidence>
<dbReference type="RefSeq" id="WP_218324245.1">
    <property type="nucleotide sequence ID" value="NZ_JAHUZB010000001.1"/>
</dbReference>
<keyword evidence="2" id="KW-0472">Membrane</keyword>
<gene>
    <name evidence="6" type="ORF">KUA55_00665</name>
</gene>
<evidence type="ECO:0000259" key="5">
    <source>
        <dbReference type="Pfam" id="PF11797"/>
    </source>
</evidence>
<feature type="compositionally biased region" description="Basic and acidic residues" evidence="1">
    <location>
        <begin position="381"/>
        <end position="405"/>
    </location>
</feature>
<feature type="signal peptide" evidence="3">
    <location>
        <begin position="1"/>
        <end position="21"/>
    </location>
</feature>
<dbReference type="InterPro" id="IPR021759">
    <property type="entry name" value="WxLIP_HBD"/>
</dbReference>
<proteinExistence type="predicted"/>
<keyword evidence="3" id="KW-0732">Signal</keyword>
<feature type="chain" id="PRO_5046544577" evidence="3">
    <location>
        <begin position="22"/>
        <end position="405"/>
    </location>
</feature>
<feature type="domain" description="WxL Interacting Protein host binding" evidence="5">
    <location>
        <begin position="167"/>
        <end position="303"/>
    </location>
</feature>
<comment type="caution">
    <text evidence="6">The sequence shown here is derived from an EMBL/GenBank/DDBJ whole genome shotgun (WGS) entry which is preliminary data.</text>
</comment>
<feature type="transmembrane region" description="Helical" evidence="2">
    <location>
        <begin position="313"/>
        <end position="334"/>
    </location>
</feature>